<dbReference type="Pfam" id="PF01549">
    <property type="entry name" value="ShK"/>
    <property type="match status" value="2"/>
</dbReference>
<evidence type="ECO:0000256" key="7">
    <source>
        <dbReference type="SAM" id="SignalP"/>
    </source>
</evidence>
<dbReference type="AlphaFoldDB" id="A0A7D5FY02"/>
<dbReference type="EMBL" id="MT338489">
    <property type="protein sequence ID" value="QLF98710.1"/>
    <property type="molecule type" value="mRNA"/>
</dbReference>
<sequence>MRDKRDGGGGREGSRLLIFLLFLSSCLASVHAHFGSCEDHTRNCRGYAERGDCENPRTRQFMLQNCPESCNSCVDPNCYDRSRRCSGNAQQGLCETQKSFMLQQCPHSCDACRIGTINTVALTDIKTIIKPDFQCGLPIQAAGRKKRQIIFPDEFAALTSVRARPQAAQRPPGEIITLGMAGAPTSVEDTFCGATPITKRFLLTAAHCVFDPNRRLTNVRLGELDFAVQGEENSRPVDYTVQQIYVHPDFDPSSLERYNDVALIQTVEQIEFNDLVYPYCISENAPAPGTVVTGAGFGLANATFRPSRLQEAALEVLENSQCEQRYRDEQALPQLMQRYPELLQGKSILCASYPQRGSCQGDSGGPLYELRNGKRYLVGIVSTGVSCRGNGVSTLPGLYVNVADHVGFINSVVHSPALL</sequence>
<dbReference type="PROSITE" id="PS50240">
    <property type="entry name" value="TRYPSIN_DOM"/>
    <property type="match status" value="1"/>
</dbReference>
<name>A0A7D5FY02_ERISI</name>
<dbReference type="SMART" id="SM00254">
    <property type="entry name" value="ShKT"/>
    <property type="match status" value="2"/>
</dbReference>
<dbReference type="InterPro" id="IPR018114">
    <property type="entry name" value="TRYPSIN_HIS"/>
</dbReference>
<feature type="signal peptide" evidence="7">
    <location>
        <begin position="1"/>
        <end position="32"/>
    </location>
</feature>
<dbReference type="PROSITE" id="PS00135">
    <property type="entry name" value="TRYPSIN_SER"/>
    <property type="match status" value="1"/>
</dbReference>
<dbReference type="OrthoDB" id="6357057at2759"/>
<evidence type="ECO:0000256" key="3">
    <source>
        <dbReference type="ARBA" id="ARBA00023180"/>
    </source>
</evidence>
<feature type="disulfide bond" evidence="5">
    <location>
        <begin position="78"/>
        <end position="112"/>
    </location>
</feature>
<dbReference type="InterPro" id="IPR001254">
    <property type="entry name" value="Trypsin_dom"/>
</dbReference>
<keyword evidence="2 5" id="KW-1015">Disulfide bond</keyword>
<dbReference type="PANTHER" id="PTHR24256">
    <property type="entry name" value="TRYPTASE-RELATED"/>
    <property type="match status" value="1"/>
</dbReference>
<protein>
    <submittedName>
        <fullName evidence="10">Serine protease</fullName>
    </submittedName>
</protein>
<dbReference type="PRINTS" id="PR00722">
    <property type="entry name" value="CHYMOTRYPSIN"/>
</dbReference>
<dbReference type="CDD" id="cd00190">
    <property type="entry name" value="Tryp_SPc"/>
    <property type="match status" value="1"/>
</dbReference>
<reference evidence="10" key="1">
    <citation type="journal article" date="2020" name="Fish Shellfish Immunol.">
        <title>An ShK-domain serine protease of Eriocheir sinensis regulates the PO activity to resist Spiroplasma eriocheiris infection.</title>
        <authorList>
            <person name="Cao X."/>
            <person name="Lu Y."/>
            <person name="Li J."/>
            <person name="Xia X."/>
            <person name="Gao Q."/>
            <person name="Gu W."/>
            <person name="Wang W."/>
            <person name="Meng Q."/>
        </authorList>
    </citation>
    <scope>NUCLEOTIDE SEQUENCE</scope>
</reference>
<dbReference type="SUPFAM" id="SSF50494">
    <property type="entry name" value="Trypsin-like serine proteases"/>
    <property type="match status" value="1"/>
</dbReference>
<dbReference type="Pfam" id="PF00089">
    <property type="entry name" value="Trypsin"/>
    <property type="match status" value="1"/>
</dbReference>
<evidence type="ECO:0000259" key="9">
    <source>
        <dbReference type="PROSITE" id="PS51670"/>
    </source>
</evidence>
<evidence type="ECO:0000313" key="10">
    <source>
        <dbReference type="EMBL" id="QLF98710.1"/>
    </source>
</evidence>
<keyword evidence="6" id="KW-0720">Serine protease</keyword>
<dbReference type="FunFam" id="2.40.10.10:FF:000028">
    <property type="entry name" value="Serine protease easter"/>
    <property type="match status" value="1"/>
</dbReference>
<dbReference type="InterPro" id="IPR001314">
    <property type="entry name" value="Peptidase_S1A"/>
</dbReference>
<dbReference type="GO" id="GO:0004252">
    <property type="term" value="F:serine-type endopeptidase activity"/>
    <property type="evidence" value="ECO:0007669"/>
    <property type="project" value="InterPro"/>
</dbReference>
<feature type="domain" description="ShKT" evidence="9">
    <location>
        <begin position="78"/>
        <end position="112"/>
    </location>
</feature>
<dbReference type="InterPro" id="IPR033116">
    <property type="entry name" value="TRYPSIN_SER"/>
</dbReference>
<accession>A0A7D5FY02</accession>
<dbReference type="InterPro" id="IPR043504">
    <property type="entry name" value="Peptidase_S1_PA_chymotrypsin"/>
</dbReference>
<keyword evidence="6" id="KW-0378">Hydrolase</keyword>
<dbReference type="Gene3D" id="2.40.10.10">
    <property type="entry name" value="Trypsin-like serine proteases"/>
    <property type="match status" value="1"/>
</dbReference>
<proteinExistence type="evidence at transcript level"/>
<evidence type="ECO:0000259" key="8">
    <source>
        <dbReference type="PROSITE" id="PS50240"/>
    </source>
</evidence>
<feature type="domain" description="Peptidase S1" evidence="8">
    <location>
        <begin position="191"/>
        <end position="414"/>
    </location>
</feature>
<feature type="chain" id="PRO_5027753286" evidence="7">
    <location>
        <begin position="33"/>
        <end position="419"/>
    </location>
</feature>
<dbReference type="InterPro" id="IPR003582">
    <property type="entry name" value="ShKT_dom"/>
</dbReference>
<dbReference type="PROSITE" id="PS00134">
    <property type="entry name" value="TRYPSIN_HIS"/>
    <property type="match status" value="1"/>
</dbReference>
<comment type="similarity">
    <text evidence="4">Belongs to the peptidase S1 family. CLIP subfamily.</text>
</comment>
<dbReference type="SMART" id="SM00020">
    <property type="entry name" value="Tryp_SPc"/>
    <property type="match status" value="1"/>
</dbReference>
<evidence type="ECO:0000256" key="6">
    <source>
        <dbReference type="RuleBase" id="RU363034"/>
    </source>
</evidence>
<feature type="domain" description="ShKT" evidence="9">
    <location>
        <begin position="37"/>
        <end position="73"/>
    </location>
</feature>
<evidence type="ECO:0000256" key="1">
    <source>
        <dbReference type="ARBA" id="ARBA00022729"/>
    </source>
</evidence>
<dbReference type="GO" id="GO:0006508">
    <property type="term" value="P:proteolysis"/>
    <property type="evidence" value="ECO:0007669"/>
    <property type="project" value="UniProtKB-KW"/>
</dbReference>
<evidence type="ECO:0000256" key="4">
    <source>
        <dbReference type="ARBA" id="ARBA00024195"/>
    </source>
</evidence>
<evidence type="ECO:0000256" key="5">
    <source>
        <dbReference type="PROSITE-ProRule" id="PRU01005"/>
    </source>
</evidence>
<dbReference type="Gene3D" id="1.10.10.1940">
    <property type="match status" value="1"/>
</dbReference>
<dbReference type="InterPro" id="IPR009003">
    <property type="entry name" value="Peptidase_S1_PA"/>
</dbReference>
<keyword evidence="3" id="KW-0325">Glycoprotein</keyword>
<comment type="caution">
    <text evidence="5">Lacks conserved residue(s) required for the propagation of feature annotation.</text>
</comment>
<organism evidence="10">
    <name type="scientific">Eriocheir sinensis</name>
    <name type="common">Chinese mitten crab</name>
    <dbReference type="NCBI Taxonomy" id="95602"/>
    <lineage>
        <taxon>Eukaryota</taxon>
        <taxon>Metazoa</taxon>
        <taxon>Ecdysozoa</taxon>
        <taxon>Arthropoda</taxon>
        <taxon>Crustacea</taxon>
        <taxon>Multicrustacea</taxon>
        <taxon>Malacostraca</taxon>
        <taxon>Eumalacostraca</taxon>
        <taxon>Eucarida</taxon>
        <taxon>Decapoda</taxon>
        <taxon>Pleocyemata</taxon>
        <taxon>Brachyura</taxon>
        <taxon>Eubrachyura</taxon>
        <taxon>Grapsoidea</taxon>
        <taxon>Varunidae</taxon>
        <taxon>Eriocheir</taxon>
    </lineage>
</organism>
<dbReference type="PROSITE" id="PS51257">
    <property type="entry name" value="PROKAR_LIPOPROTEIN"/>
    <property type="match status" value="1"/>
</dbReference>
<keyword evidence="6 10" id="KW-0645">Protease</keyword>
<dbReference type="PROSITE" id="PS51670">
    <property type="entry name" value="SHKT"/>
    <property type="match status" value="2"/>
</dbReference>
<dbReference type="InterPro" id="IPR051487">
    <property type="entry name" value="Ser/Thr_Proteases_Immune/Dev"/>
</dbReference>
<keyword evidence="1 7" id="KW-0732">Signal</keyword>
<evidence type="ECO:0000256" key="2">
    <source>
        <dbReference type="ARBA" id="ARBA00023157"/>
    </source>
</evidence>